<dbReference type="InterPro" id="IPR006379">
    <property type="entry name" value="HAD-SF_hydro_IIB"/>
</dbReference>
<sequence length="249" mass="27758">MPQTKLFITDLDGTLAGDAAALSQFKEFLNGFEQPPRLVYVTGRHLHSALELIEHDELPQPDTLITDIGTAIYTGQTLQEDPEWRQYMQQDWQPEAILDNGAKFGGLTVQDLPNTKRISFFADDAETVRAFESELIHNDIAHKLIFSADTFVDVLPRGSGKGNAVNFVLDRFYRPDADILISGDTGNDAEMLELGYPAVIVGNGHPELDYLLDRPTVYKATRTHAAGIQEGWEHHHGQLTRQSLATRST</sequence>
<dbReference type="Gene3D" id="3.90.1070.10">
    <property type="match status" value="1"/>
</dbReference>
<evidence type="ECO:0000256" key="1">
    <source>
        <dbReference type="ARBA" id="ARBA00022801"/>
    </source>
</evidence>
<keyword evidence="4" id="KW-1185">Reference proteome</keyword>
<dbReference type="SFLD" id="SFLDS00003">
    <property type="entry name" value="Haloacid_Dehalogenase"/>
    <property type="match status" value="1"/>
</dbReference>
<accession>A0ABU2B2S2</accession>
<evidence type="ECO:0000313" key="3">
    <source>
        <dbReference type="EMBL" id="MDR7347890.1"/>
    </source>
</evidence>
<dbReference type="PANTHER" id="PTHR46521">
    <property type="entry name" value="SUCROSE-PHOSPHATASE 2-RELATED"/>
    <property type="match status" value="1"/>
</dbReference>
<gene>
    <name evidence="3" type="ORF">J2S62_002147</name>
</gene>
<evidence type="ECO:0000259" key="2">
    <source>
        <dbReference type="Pfam" id="PF05116"/>
    </source>
</evidence>
<dbReference type="InterPro" id="IPR006380">
    <property type="entry name" value="SPP-like_dom"/>
</dbReference>
<evidence type="ECO:0000313" key="4">
    <source>
        <dbReference type="Proteomes" id="UP001183794"/>
    </source>
</evidence>
<keyword evidence="1" id="KW-0378">Hydrolase</keyword>
<dbReference type="SFLD" id="SFLDG01140">
    <property type="entry name" value="C2.B:_Phosphomannomutase_and_P"/>
    <property type="match status" value="1"/>
</dbReference>
<dbReference type="SFLD" id="SFLDG01141">
    <property type="entry name" value="C2.B.1:_Sucrose_Phosphatase_Li"/>
    <property type="match status" value="1"/>
</dbReference>
<dbReference type="InterPro" id="IPR051518">
    <property type="entry name" value="Sucrose_Phosphatase"/>
</dbReference>
<comment type="caution">
    <text evidence="3">The sequence shown here is derived from an EMBL/GenBank/DDBJ whole genome shotgun (WGS) entry which is preliminary data.</text>
</comment>
<dbReference type="Proteomes" id="UP001183794">
    <property type="component" value="Unassembled WGS sequence"/>
</dbReference>
<feature type="domain" description="Sucrose phosphatase-like" evidence="2">
    <location>
        <begin position="5"/>
        <end position="235"/>
    </location>
</feature>
<dbReference type="InterPro" id="IPR036412">
    <property type="entry name" value="HAD-like_sf"/>
</dbReference>
<dbReference type="NCBIfam" id="TIGR01484">
    <property type="entry name" value="HAD-SF-IIB"/>
    <property type="match status" value="1"/>
</dbReference>
<dbReference type="PANTHER" id="PTHR46521:SF4">
    <property type="entry name" value="SUCROSE-PHOSPHATASE 2-RELATED"/>
    <property type="match status" value="1"/>
</dbReference>
<dbReference type="RefSeq" id="WP_310174579.1">
    <property type="nucleotide sequence ID" value="NZ_BAABHE010000002.1"/>
</dbReference>
<name>A0ABU2B2S2_9MICC</name>
<dbReference type="Gene3D" id="3.40.50.1000">
    <property type="entry name" value="HAD superfamily/HAD-like"/>
    <property type="match status" value="1"/>
</dbReference>
<reference evidence="3 4" key="1">
    <citation type="submission" date="2023-07" db="EMBL/GenBank/DDBJ databases">
        <title>Sequencing the genomes of 1000 actinobacteria strains.</title>
        <authorList>
            <person name="Klenk H.-P."/>
        </authorList>
    </citation>
    <scope>NUCLEOTIDE SEQUENCE [LARGE SCALE GENOMIC DNA]</scope>
    <source>
        <strain evidence="3 4">DSM 22966</strain>
    </source>
</reference>
<dbReference type="Pfam" id="PF05116">
    <property type="entry name" value="S6PP"/>
    <property type="match status" value="1"/>
</dbReference>
<proteinExistence type="predicted"/>
<dbReference type="EMBL" id="JAVDYJ010000001">
    <property type="protein sequence ID" value="MDR7347890.1"/>
    <property type="molecule type" value="Genomic_DNA"/>
</dbReference>
<protein>
    <submittedName>
        <fullName evidence="3">Sucrose-6F-phosphate phosphohydrolase</fullName>
    </submittedName>
</protein>
<dbReference type="InterPro" id="IPR023214">
    <property type="entry name" value="HAD_sf"/>
</dbReference>
<organism evidence="3 4">
    <name type="scientific">Enteractinococcus fodinae</name>
    <dbReference type="NCBI Taxonomy" id="684663"/>
    <lineage>
        <taxon>Bacteria</taxon>
        <taxon>Bacillati</taxon>
        <taxon>Actinomycetota</taxon>
        <taxon>Actinomycetes</taxon>
        <taxon>Micrococcales</taxon>
        <taxon>Micrococcaceae</taxon>
    </lineage>
</organism>
<dbReference type="SUPFAM" id="SSF56784">
    <property type="entry name" value="HAD-like"/>
    <property type="match status" value="1"/>
</dbReference>